<gene>
    <name evidence="1" type="ORF">SAMN05421505_10971</name>
</gene>
<organism evidence="1 2">
    <name type="scientific">Sinosporangium album</name>
    <dbReference type="NCBI Taxonomy" id="504805"/>
    <lineage>
        <taxon>Bacteria</taxon>
        <taxon>Bacillati</taxon>
        <taxon>Actinomycetota</taxon>
        <taxon>Actinomycetes</taxon>
        <taxon>Streptosporangiales</taxon>
        <taxon>Streptosporangiaceae</taxon>
        <taxon>Sinosporangium</taxon>
    </lineage>
</organism>
<dbReference type="AlphaFoldDB" id="A0A1G7Y247"/>
<sequence>MATLRVAARGLLTLLSPSTGAPSHSQGGQVPNGVAELCLLRASDRNHTA</sequence>
<proteinExistence type="predicted"/>
<keyword evidence="2" id="KW-1185">Reference proteome</keyword>
<protein>
    <submittedName>
        <fullName evidence="1">Uncharacterized protein</fullName>
    </submittedName>
</protein>
<accession>A0A1G7Y247</accession>
<name>A0A1G7Y247_9ACTN</name>
<evidence type="ECO:0000313" key="1">
    <source>
        <dbReference type="EMBL" id="SDG90499.1"/>
    </source>
</evidence>
<dbReference type="Proteomes" id="UP000198923">
    <property type="component" value="Unassembled WGS sequence"/>
</dbReference>
<reference evidence="1 2" key="1">
    <citation type="submission" date="2016-10" db="EMBL/GenBank/DDBJ databases">
        <authorList>
            <person name="de Groot N.N."/>
        </authorList>
    </citation>
    <scope>NUCLEOTIDE SEQUENCE [LARGE SCALE GENOMIC DNA]</scope>
    <source>
        <strain evidence="1 2">CPCC 201354</strain>
    </source>
</reference>
<dbReference type="STRING" id="504805.SAMN05421505_10971"/>
<dbReference type="EMBL" id="FNCN01000009">
    <property type="protein sequence ID" value="SDG90499.1"/>
    <property type="molecule type" value="Genomic_DNA"/>
</dbReference>
<evidence type="ECO:0000313" key="2">
    <source>
        <dbReference type="Proteomes" id="UP000198923"/>
    </source>
</evidence>